<accession>A0ABT0IGY1</accession>
<keyword evidence="2" id="KW-1185">Reference proteome</keyword>
<proteinExistence type="predicted"/>
<dbReference type="InterPro" id="IPR021373">
    <property type="entry name" value="DUF2993"/>
</dbReference>
<dbReference type="Proteomes" id="UP001522868">
    <property type="component" value="Unassembled WGS sequence"/>
</dbReference>
<name>A0ABT0IGY1_9ACTN</name>
<dbReference type="RefSeq" id="WP_248636340.1">
    <property type="nucleotide sequence ID" value="NZ_JALPTH010000028.1"/>
</dbReference>
<dbReference type="EMBL" id="JALPTH010000028">
    <property type="protein sequence ID" value="MCK8680520.1"/>
    <property type="molecule type" value="Genomic_DNA"/>
</dbReference>
<comment type="caution">
    <text evidence="1">The sequence shown here is derived from an EMBL/GenBank/DDBJ whole genome shotgun (WGS) entry which is preliminary data.</text>
</comment>
<gene>
    <name evidence="1" type="ORF">M1O15_24595</name>
</gene>
<organism evidence="1 2">
    <name type="scientific">Streptomyces lichenis</name>
    <dbReference type="NCBI Taxonomy" id="2306967"/>
    <lineage>
        <taxon>Bacteria</taxon>
        <taxon>Bacillati</taxon>
        <taxon>Actinomycetota</taxon>
        <taxon>Actinomycetes</taxon>
        <taxon>Kitasatosporales</taxon>
        <taxon>Streptomycetaceae</taxon>
        <taxon>Streptomyces</taxon>
    </lineage>
</organism>
<sequence>MRALRILLITAVVLGGLFVLADRLAVKYAESEVADRVKASRGLSSTPEVSIKGFPFLTQVAGRELEQVDIGLTGAEASAGGRAVRITEMDASLRDVRIQGNFDRAIAATATGTARISYGDLAAAAQEDVTLAYGDNGKVKLTGSIEVPVLGKISESVLSTVSVVDGNTLRVRADKVPGDSIPGVEGRIRERTDFDRTISGLPTGLSLQKAEATADGLRISLTGKDVALAG</sequence>
<evidence type="ECO:0000313" key="2">
    <source>
        <dbReference type="Proteomes" id="UP001522868"/>
    </source>
</evidence>
<reference evidence="1 2" key="1">
    <citation type="submission" date="2022-04" db="EMBL/GenBank/DDBJ databases">
        <title>Streptomyces sp. nov. LCR6-01 isolated from Lichen of Dirinaria sp.</title>
        <authorList>
            <person name="Kanchanasin P."/>
            <person name="Tanasupawat S."/>
            <person name="Phongsopitanun W."/>
        </authorList>
    </citation>
    <scope>NUCLEOTIDE SEQUENCE [LARGE SCALE GENOMIC DNA]</scope>
    <source>
        <strain evidence="1 2">LCR6-01</strain>
    </source>
</reference>
<protein>
    <submittedName>
        <fullName evidence="1">DUF2993 domain-containing protein</fullName>
    </submittedName>
</protein>
<evidence type="ECO:0000313" key="1">
    <source>
        <dbReference type="EMBL" id="MCK8680520.1"/>
    </source>
</evidence>
<dbReference type="Pfam" id="PF11209">
    <property type="entry name" value="LmeA"/>
    <property type="match status" value="1"/>
</dbReference>